<dbReference type="RefSeq" id="WP_158035411.1">
    <property type="nucleotide sequence ID" value="NZ_BAAAZV010000018.1"/>
</dbReference>
<keyword evidence="1 3" id="KW-0808">Transferase</keyword>
<dbReference type="GO" id="GO:0016757">
    <property type="term" value="F:glycosyltransferase activity"/>
    <property type="evidence" value="ECO:0007669"/>
    <property type="project" value="InterPro"/>
</dbReference>
<dbReference type="PANTHER" id="PTHR12526">
    <property type="entry name" value="GLYCOSYLTRANSFERASE"/>
    <property type="match status" value="1"/>
</dbReference>
<evidence type="ECO:0000313" key="3">
    <source>
        <dbReference type="EMBL" id="KAB1633628.1"/>
    </source>
</evidence>
<dbReference type="Gene3D" id="3.40.50.2000">
    <property type="entry name" value="Glycogen Phosphorylase B"/>
    <property type="match status" value="1"/>
</dbReference>
<evidence type="ECO:0000259" key="2">
    <source>
        <dbReference type="Pfam" id="PF00534"/>
    </source>
</evidence>
<evidence type="ECO:0000256" key="1">
    <source>
        <dbReference type="ARBA" id="ARBA00022679"/>
    </source>
</evidence>
<keyword evidence="4" id="KW-1185">Reference proteome</keyword>
<dbReference type="Pfam" id="PF00534">
    <property type="entry name" value="Glycos_transf_1"/>
    <property type="match status" value="1"/>
</dbReference>
<comment type="caution">
    <text evidence="3">The sequence shown here is derived from an EMBL/GenBank/DDBJ whole genome shotgun (WGS) entry which is preliminary data.</text>
</comment>
<dbReference type="PANTHER" id="PTHR12526:SF638">
    <property type="entry name" value="SPORE COAT PROTEIN SA"/>
    <property type="match status" value="1"/>
</dbReference>
<dbReference type="SUPFAM" id="SSF53756">
    <property type="entry name" value="UDP-Glycosyltransferase/glycogen phosphorylase"/>
    <property type="match status" value="1"/>
</dbReference>
<evidence type="ECO:0000313" key="4">
    <source>
        <dbReference type="Proteomes" id="UP000481339"/>
    </source>
</evidence>
<dbReference type="InterPro" id="IPR001296">
    <property type="entry name" value="Glyco_trans_1"/>
</dbReference>
<gene>
    <name evidence="3" type="ORF">F8O02_01495</name>
</gene>
<reference evidence="3 4" key="1">
    <citation type="submission" date="2019-09" db="EMBL/GenBank/DDBJ databases">
        <title>Phylogeny of genus Pseudoclavibacter and closely related genus.</title>
        <authorList>
            <person name="Li Y."/>
        </authorList>
    </citation>
    <scope>NUCLEOTIDE SEQUENCE [LARGE SCALE GENOMIC DNA]</scope>
    <source>
        <strain evidence="3 4">JCM 16921</strain>
    </source>
</reference>
<dbReference type="Proteomes" id="UP000481339">
    <property type="component" value="Unassembled WGS sequence"/>
</dbReference>
<dbReference type="EMBL" id="WBKA01000001">
    <property type="protein sequence ID" value="KAB1633628.1"/>
    <property type="molecule type" value="Genomic_DNA"/>
</dbReference>
<sequence length="567" mass="63798">MSQKEYSPIGHLFELSRPDEWDKLNERLTERQRRLAIAAMSYHALLNPDRELEYRFGLGRKDQYPRLTDGSSLDGVLVDDTESLGIVHARGVAPHTTAFPAHYCIGDQLAPDPNQRFILLTPDEATDADVRGAWQERFPQRVYDQLERTAPAILDVIREQTTRWRLRHLHEQVPPRRVLTASEEARARGIRRPVQDVTPGDPVSGARPAVIVGMHWLQTGGAERWAIETVELVKQAGLLPIVITDHESQQPWITRPEMDGALVLPLTFPSQERAGDEPLLRALIEAFDLRGVLVHHSQWLYDRLPQLKRFRPQAEAIDNLHIIEYTGGGFPAAGVHEDRFIDEHLVISPQLSDWLTKTNRIDPAKVVLAPLSGLTVKDIRSPEPREASAPFVVSFVGRLARQKRPDAFLLLARRLMRENPRGYRFILHGDGEMNETVAALIARLGLASVLEWRRSDQPVRDTLGESDLLVITSRNEGITLTTFEATAAGVPVLSTDVGSQRTVIPSEGLLPRGTARMVSSGSQVVQNLAADEALRLQLWSEERRLIDQFTARPSATEWMRGRIDSWA</sequence>
<organism evidence="3 4">
    <name type="scientific">Pseudoclavibacter caeni</name>
    <dbReference type="NCBI Taxonomy" id="908846"/>
    <lineage>
        <taxon>Bacteria</taxon>
        <taxon>Bacillati</taxon>
        <taxon>Actinomycetota</taxon>
        <taxon>Actinomycetes</taxon>
        <taxon>Micrococcales</taxon>
        <taxon>Microbacteriaceae</taxon>
        <taxon>Pseudoclavibacter</taxon>
    </lineage>
</organism>
<dbReference type="AlphaFoldDB" id="A0A7C8BSC4"/>
<proteinExistence type="predicted"/>
<dbReference type="OrthoDB" id="506201at2"/>
<protein>
    <submittedName>
        <fullName evidence="3">Glycosyltransferase family 4 protein</fullName>
    </submittedName>
</protein>
<feature type="domain" description="Glycosyl transferase family 1" evidence="2">
    <location>
        <begin position="384"/>
        <end position="505"/>
    </location>
</feature>
<accession>A0A7C8BSC4</accession>
<name>A0A7C8BSC4_9MICO</name>